<name>A0A8S1RTT0_9CILI</name>
<comment type="caution">
    <text evidence="1">The sequence shown here is derived from an EMBL/GenBank/DDBJ whole genome shotgun (WGS) entry which is preliminary data.</text>
</comment>
<dbReference type="EMBL" id="CAJJDN010000337">
    <property type="protein sequence ID" value="CAD8130850.1"/>
    <property type="molecule type" value="Genomic_DNA"/>
</dbReference>
<gene>
    <name evidence="1" type="ORF">PSON_ATCC_30995.1.T3370014</name>
</gene>
<dbReference type="AlphaFoldDB" id="A0A8S1RTT0"/>
<sequence length="59" mass="7256">MQKFEELKIAITGAVILFQDLVKYLDQLRNSHCNNWNYLRNYKNQKELKCKYKTVHFLY</sequence>
<proteinExistence type="predicted"/>
<organism evidence="1 2">
    <name type="scientific">Paramecium sonneborni</name>
    <dbReference type="NCBI Taxonomy" id="65129"/>
    <lineage>
        <taxon>Eukaryota</taxon>
        <taxon>Sar</taxon>
        <taxon>Alveolata</taxon>
        <taxon>Ciliophora</taxon>
        <taxon>Intramacronucleata</taxon>
        <taxon>Oligohymenophorea</taxon>
        <taxon>Peniculida</taxon>
        <taxon>Parameciidae</taxon>
        <taxon>Paramecium</taxon>
    </lineage>
</organism>
<dbReference type="Proteomes" id="UP000692954">
    <property type="component" value="Unassembled WGS sequence"/>
</dbReference>
<reference evidence="1" key="1">
    <citation type="submission" date="2021-01" db="EMBL/GenBank/DDBJ databases">
        <authorList>
            <consortium name="Genoscope - CEA"/>
            <person name="William W."/>
        </authorList>
    </citation>
    <scope>NUCLEOTIDE SEQUENCE</scope>
</reference>
<accession>A0A8S1RTT0</accession>
<protein>
    <submittedName>
        <fullName evidence="1">Uncharacterized protein</fullName>
    </submittedName>
</protein>
<evidence type="ECO:0000313" key="1">
    <source>
        <dbReference type="EMBL" id="CAD8130850.1"/>
    </source>
</evidence>
<evidence type="ECO:0000313" key="2">
    <source>
        <dbReference type="Proteomes" id="UP000692954"/>
    </source>
</evidence>
<keyword evidence="2" id="KW-1185">Reference proteome</keyword>